<accession>A0ABN5Z3Q2</accession>
<proteinExistence type="predicted"/>
<evidence type="ECO:0000313" key="1">
    <source>
        <dbReference type="EMBL" id="BBX87594.1"/>
    </source>
</evidence>
<protein>
    <recommendedName>
        <fullName evidence="3">Ferredoxin</fullName>
    </recommendedName>
</protein>
<gene>
    <name evidence="1" type="ORF">MAUB_54670</name>
</gene>
<dbReference type="RefSeq" id="WP_138229967.1">
    <property type="nucleotide sequence ID" value="NZ_AP022577.1"/>
</dbReference>
<keyword evidence="2" id="KW-1185">Reference proteome</keyword>
<reference evidence="1 2" key="1">
    <citation type="journal article" date="2019" name="Emerg. Microbes Infect.">
        <title>Comprehensive subspecies identification of 175 nontuberculous mycobacteria species based on 7547 genomic profiles.</title>
        <authorList>
            <person name="Matsumoto Y."/>
            <person name="Kinjo T."/>
            <person name="Motooka D."/>
            <person name="Nabeya D."/>
            <person name="Jung N."/>
            <person name="Uechi K."/>
            <person name="Horii T."/>
            <person name="Iida T."/>
            <person name="Fujita J."/>
            <person name="Nakamura S."/>
        </authorList>
    </citation>
    <scope>NUCLEOTIDE SEQUENCE [LARGE SCALE GENOMIC DNA]</scope>
    <source>
        <strain evidence="1 2">JCM 15296</strain>
    </source>
</reference>
<sequence length="89" mass="9586">MTVRPDVRLADMPMVPVACRACGAEVLARKGSWQQTSVQWTRESAAMCEERRTFEQLPGRIFLACGQLKEAIAAAVAAGVVHVVQADSG</sequence>
<organism evidence="1 2">
    <name type="scientific">Mycolicibacterium aubagnense</name>
    <dbReference type="NCBI Taxonomy" id="319707"/>
    <lineage>
        <taxon>Bacteria</taxon>
        <taxon>Bacillati</taxon>
        <taxon>Actinomycetota</taxon>
        <taxon>Actinomycetes</taxon>
        <taxon>Mycobacteriales</taxon>
        <taxon>Mycobacteriaceae</taxon>
        <taxon>Mycolicibacterium</taxon>
    </lineage>
</organism>
<evidence type="ECO:0008006" key="3">
    <source>
        <dbReference type="Google" id="ProtNLM"/>
    </source>
</evidence>
<dbReference type="EMBL" id="AP022577">
    <property type="protein sequence ID" value="BBX87594.1"/>
    <property type="molecule type" value="Genomic_DNA"/>
</dbReference>
<name>A0ABN5Z3Q2_9MYCO</name>
<evidence type="ECO:0000313" key="2">
    <source>
        <dbReference type="Proteomes" id="UP000465609"/>
    </source>
</evidence>
<dbReference type="Proteomes" id="UP000465609">
    <property type="component" value="Chromosome"/>
</dbReference>